<dbReference type="EMBL" id="CAJVRC010000866">
    <property type="protein sequence ID" value="CAG8900112.1"/>
    <property type="molecule type" value="Genomic_DNA"/>
</dbReference>
<dbReference type="Pfam" id="PF02805">
    <property type="entry name" value="Ada_Zn_binding"/>
    <property type="match status" value="1"/>
</dbReference>
<evidence type="ECO:0000256" key="5">
    <source>
        <dbReference type="ARBA" id="ARBA00023163"/>
    </source>
</evidence>
<dbReference type="SUPFAM" id="SSF57884">
    <property type="entry name" value="Ada DNA repair protein, N-terminal domain (N-Ada 10)"/>
    <property type="match status" value="1"/>
</dbReference>
<protein>
    <recommendedName>
        <fullName evidence="7">HTH araC/xylS-type domain-containing protein</fullName>
    </recommendedName>
</protein>
<comment type="caution">
    <text evidence="8">The sequence shown here is derived from an EMBL/GenBank/DDBJ whole genome shotgun (WGS) entry which is preliminary data.</text>
</comment>
<name>A0A9W4P7I2_9EURO</name>
<keyword evidence="2" id="KW-0489">Methyltransferase</keyword>
<organism evidence="8 9">
    <name type="scientific">Penicillium egyptiacum</name>
    <dbReference type="NCBI Taxonomy" id="1303716"/>
    <lineage>
        <taxon>Eukaryota</taxon>
        <taxon>Fungi</taxon>
        <taxon>Dikarya</taxon>
        <taxon>Ascomycota</taxon>
        <taxon>Pezizomycotina</taxon>
        <taxon>Eurotiomycetes</taxon>
        <taxon>Eurotiomycetidae</taxon>
        <taxon>Eurotiales</taxon>
        <taxon>Aspergillaceae</taxon>
        <taxon>Penicillium</taxon>
    </lineage>
</organism>
<reference evidence="8" key="1">
    <citation type="submission" date="2021-07" db="EMBL/GenBank/DDBJ databases">
        <authorList>
            <person name="Branca A.L. A."/>
        </authorList>
    </citation>
    <scope>NUCLEOTIDE SEQUENCE</scope>
</reference>
<dbReference type="PROSITE" id="PS01124">
    <property type="entry name" value="HTH_ARAC_FAMILY_2"/>
    <property type="match status" value="1"/>
</dbReference>
<keyword evidence="5" id="KW-0804">Transcription</keyword>
<dbReference type="GO" id="GO:0008270">
    <property type="term" value="F:zinc ion binding"/>
    <property type="evidence" value="ECO:0007669"/>
    <property type="project" value="InterPro"/>
</dbReference>
<dbReference type="Gene3D" id="1.10.10.60">
    <property type="entry name" value="Homeodomain-like"/>
    <property type="match status" value="1"/>
</dbReference>
<keyword evidence="4" id="KW-0010">Activator</keyword>
<evidence type="ECO:0000313" key="9">
    <source>
        <dbReference type="Proteomes" id="UP001154252"/>
    </source>
</evidence>
<dbReference type="GO" id="GO:0032259">
    <property type="term" value="P:methylation"/>
    <property type="evidence" value="ECO:0007669"/>
    <property type="project" value="UniProtKB-KW"/>
</dbReference>
<dbReference type="GO" id="GO:0003700">
    <property type="term" value="F:DNA-binding transcription factor activity"/>
    <property type="evidence" value="ECO:0007669"/>
    <property type="project" value="InterPro"/>
</dbReference>
<dbReference type="SUPFAM" id="SSF46689">
    <property type="entry name" value="Homeodomain-like"/>
    <property type="match status" value="1"/>
</dbReference>
<dbReference type="GO" id="GO:0043565">
    <property type="term" value="F:sequence-specific DNA binding"/>
    <property type="evidence" value="ECO:0007669"/>
    <property type="project" value="InterPro"/>
</dbReference>
<evidence type="ECO:0000256" key="1">
    <source>
        <dbReference type="ARBA" id="ARBA00001947"/>
    </source>
</evidence>
<dbReference type="Pfam" id="PF00165">
    <property type="entry name" value="HTH_AraC"/>
    <property type="match status" value="1"/>
</dbReference>
<dbReference type="Gene3D" id="3.40.10.10">
    <property type="entry name" value="DNA Methylphosphotriester Repair Domain"/>
    <property type="match status" value="1"/>
</dbReference>
<evidence type="ECO:0000259" key="7">
    <source>
        <dbReference type="PROSITE" id="PS01124"/>
    </source>
</evidence>
<dbReference type="OrthoDB" id="2447880at2759"/>
<keyword evidence="9" id="KW-1185">Reference proteome</keyword>
<feature type="region of interest" description="Disordered" evidence="6">
    <location>
        <begin position="207"/>
        <end position="250"/>
    </location>
</feature>
<gene>
    <name evidence="8" type="ORF">PEGY_LOCUS6048</name>
</gene>
<feature type="domain" description="HTH araC/xylS-type" evidence="7">
    <location>
        <begin position="161"/>
        <end position="204"/>
    </location>
</feature>
<dbReference type="InterPro" id="IPR035451">
    <property type="entry name" value="Ada-like_dom_sf"/>
</dbReference>
<evidence type="ECO:0000256" key="6">
    <source>
        <dbReference type="SAM" id="MobiDB-lite"/>
    </source>
</evidence>
<dbReference type="Proteomes" id="UP001154252">
    <property type="component" value="Unassembled WGS sequence"/>
</dbReference>
<accession>A0A9W4P7I2</accession>
<feature type="compositionally biased region" description="Polar residues" evidence="6">
    <location>
        <begin position="207"/>
        <end position="219"/>
    </location>
</feature>
<proteinExistence type="predicted"/>
<dbReference type="AlphaFoldDB" id="A0A9W4P7I2"/>
<keyword evidence="3" id="KW-0805">Transcription regulation</keyword>
<dbReference type="GO" id="GO:0008168">
    <property type="term" value="F:methyltransferase activity"/>
    <property type="evidence" value="ECO:0007669"/>
    <property type="project" value="UniProtKB-KW"/>
</dbReference>
<dbReference type="InterPro" id="IPR018060">
    <property type="entry name" value="HTH_AraC"/>
</dbReference>
<comment type="cofactor">
    <cofactor evidence="1">
        <name>Zn(2+)</name>
        <dbReference type="ChEBI" id="CHEBI:29105"/>
    </cofactor>
</comment>
<evidence type="ECO:0000256" key="4">
    <source>
        <dbReference type="ARBA" id="ARBA00023159"/>
    </source>
</evidence>
<evidence type="ECO:0000256" key="3">
    <source>
        <dbReference type="ARBA" id="ARBA00023015"/>
    </source>
</evidence>
<evidence type="ECO:0000256" key="2">
    <source>
        <dbReference type="ARBA" id="ARBA00022603"/>
    </source>
</evidence>
<keyword evidence="2" id="KW-0808">Transferase</keyword>
<dbReference type="GO" id="GO:0006281">
    <property type="term" value="P:DNA repair"/>
    <property type="evidence" value="ECO:0007669"/>
    <property type="project" value="InterPro"/>
</dbReference>
<evidence type="ECO:0000313" key="8">
    <source>
        <dbReference type="EMBL" id="CAG8900112.1"/>
    </source>
</evidence>
<dbReference type="InterPro" id="IPR009057">
    <property type="entry name" value="Homeodomain-like_sf"/>
</dbReference>
<dbReference type="InterPro" id="IPR004026">
    <property type="entry name" value="Ada_DNA_repair_Zn-bd"/>
</dbReference>
<sequence length="299" mass="33185">MYVQRCALGIGELSWTLIGQFEIKHQVSRGSPLEFDTAMDTIPRRYLRSEYLVNMSDISKPQEIPRLSPNFIDTERWQAIATRDITANSFVYAVLTTKIYCRPSCPARLARRANVQFYDTALQAEKAGFRPCKRCRPHSGQTAVQSNPQTAMIDKACESIRNILTAGPKPKLRDLATEAGLTPSHFHRVFKKHVGVTPGQYVESLVQSNLHSPESSPSDAFSGVETPRSVSEDRSGEILDLDGNSEKGAGLSAARSELPFMNGWNEFDALLASESEQTWVPGLSIDPRMILCDVFDGTT</sequence>